<dbReference type="STRING" id="1164594.SAMN05216204_105111"/>
<gene>
    <name evidence="4" type="ORF">SAMN05216204_105111</name>
</gene>
<evidence type="ECO:0000313" key="4">
    <source>
        <dbReference type="EMBL" id="SFC32006.1"/>
    </source>
</evidence>
<dbReference type="Pfam" id="PF00326">
    <property type="entry name" value="Peptidase_S9"/>
    <property type="match status" value="1"/>
</dbReference>
<dbReference type="SUPFAM" id="SSF82171">
    <property type="entry name" value="DPP6 N-terminal domain-like"/>
    <property type="match status" value="1"/>
</dbReference>
<keyword evidence="4" id="KW-0031">Aminopeptidase</keyword>
<dbReference type="GO" id="GO:0006508">
    <property type="term" value="P:proteolysis"/>
    <property type="evidence" value="ECO:0007669"/>
    <property type="project" value="InterPro"/>
</dbReference>
<evidence type="ECO:0000259" key="3">
    <source>
        <dbReference type="Pfam" id="PF00326"/>
    </source>
</evidence>
<feature type="chain" id="PRO_5011629471" evidence="2">
    <location>
        <begin position="30"/>
        <end position="677"/>
    </location>
</feature>
<dbReference type="InterPro" id="IPR011042">
    <property type="entry name" value="6-blade_b-propeller_TolB-like"/>
</dbReference>
<evidence type="ECO:0000256" key="2">
    <source>
        <dbReference type="SAM" id="SignalP"/>
    </source>
</evidence>
<dbReference type="EMBL" id="FOLD01000005">
    <property type="protein sequence ID" value="SFC32006.1"/>
    <property type="molecule type" value="Genomic_DNA"/>
</dbReference>
<dbReference type="Gene3D" id="2.120.10.30">
    <property type="entry name" value="TolB, C-terminal domain"/>
    <property type="match status" value="1"/>
</dbReference>
<evidence type="ECO:0000313" key="5">
    <source>
        <dbReference type="Proteomes" id="UP000198639"/>
    </source>
</evidence>
<reference evidence="5" key="1">
    <citation type="submission" date="2016-10" db="EMBL/GenBank/DDBJ databases">
        <authorList>
            <person name="Varghese N."/>
            <person name="Submissions S."/>
        </authorList>
    </citation>
    <scope>NUCLEOTIDE SEQUENCE [LARGE SCALE GENOMIC DNA]</scope>
    <source>
        <strain evidence="5">CGMCC 1.12041</strain>
    </source>
</reference>
<dbReference type="PANTHER" id="PTHR42776">
    <property type="entry name" value="SERINE PEPTIDASE S9 FAMILY MEMBER"/>
    <property type="match status" value="1"/>
</dbReference>
<dbReference type="InterPro" id="IPR001375">
    <property type="entry name" value="Peptidase_S9_cat"/>
</dbReference>
<accession>A0A1I1I786</accession>
<keyword evidence="1" id="KW-0378">Hydrolase</keyword>
<dbReference type="RefSeq" id="WP_091872722.1">
    <property type="nucleotide sequence ID" value="NZ_FOLD01000005.1"/>
</dbReference>
<keyword evidence="2" id="KW-0732">Signal</keyword>
<feature type="signal peptide" evidence="2">
    <location>
        <begin position="1"/>
        <end position="29"/>
    </location>
</feature>
<sequence length="677" mass="71838">MPHLSCAALARAGARLCAAFLLVTTCAHAEPLAAALARNAALPRAPLLAPDAFDQPERLRDVRLSPDGSHLAWIEDEGNKAELHVMPLGGGAPRPLIAVDPKDRVHWSRDGAVLFVAQEGSLSAVGMRDGAGGRVAMFAKDGSQRFAGIDRGMPRHAIVQETDVARRTTRLVRIGADGARTILFDGPGVVAAFLAGPDGAPAVLRSVDAGFNQLVLRREGASWVEAARCKPLRTCALVALSQDGKRLLLRTRHADDREALIEVTLAGGARRLLHTDPDALSDLVGVTLSPHSGQPMLATYQLPRLRLYGLDDEGRRIAASIARQFPQGGALVESCAPTACLVVERGARLSHARFWILGLQRQAFRPVLDEVRARAAPLPPAQLAEHLAISYPASDGATVHGYLTLPAGLPARALPLLTVVHGGPWSHVDGGYSALAQLLANRGYAVFQPNFRGSTGYGERYTKAPGAGYGNGRAQADIIDGVRWLLAQGVGDPQRLGIAGASFGGYATLLALTHNPGMFRFGMAMQPTPDFARTLRVSAAEPARPGEPPLRQVLREAGIDPDNAAQMAPIAADAPRRQAARLTAPLMVLAGGRDEKIEIEAVVDYVAHLQGLGKQVGLLIDPDAGHNLRDPVAKKAQVHLLLTMLHRYLGGPPAPAPDDALARYLARTMRTHGALGK</sequence>
<feature type="domain" description="Peptidase S9 prolyl oligopeptidase catalytic" evidence="3">
    <location>
        <begin position="433"/>
        <end position="650"/>
    </location>
</feature>
<dbReference type="Proteomes" id="UP000198639">
    <property type="component" value="Unassembled WGS sequence"/>
</dbReference>
<protein>
    <submittedName>
        <fullName evidence="4">Dipeptidyl aminopeptidase/acylaminoacyl peptidase</fullName>
    </submittedName>
</protein>
<dbReference type="GO" id="GO:0004252">
    <property type="term" value="F:serine-type endopeptidase activity"/>
    <property type="evidence" value="ECO:0007669"/>
    <property type="project" value="TreeGrafter"/>
</dbReference>
<organism evidence="4 5">
    <name type="scientific">Massilia yuzhufengensis</name>
    <dbReference type="NCBI Taxonomy" id="1164594"/>
    <lineage>
        <taxon>Bacteria</taxon>
        <taxon>Pseudomonadati</taxon>
        <taxon>Pseudomonadota</taxon>
        <taxon>Betaproteobacteria</taxon>
        <taxon>Burkholderiales</taxon>
        <taxon>Oxalobacteraceae</taxon>
        <taxon>Telluria group</taxon>
        <taxon>Massilia</taxon>
    </lineage>
</organism>
<dbReference type="PANTHER" id="PTHR42776:SF27">
    <property type="entry name" value="DIPEPTIDYL PEPTIDASE FAMILY MEMBER 6"/>
    <property type="match status" value="1"/>
</dbReference>
<name>A0A1I1I786_9BURK</name>
<dbReference type="GO" id="GO:0004177">
    <property type="term" value="F:aminopeptidase activity"/>
    <property type="evidence" value="ECO:0007669"/>
    <property type="project" value="UniProtKB-KW"/>
</dbReference>
<evidence type="ECO:0000256" key="1">
    <source>
        <dbReference type="ARBA" id="ARBA00022801"/>
    </source>
</evidence>
<dbReference type="InterPro" id="IPR029058">
    <property type="entry name" value="AB_hydrolase_fold"/>
</dbReference>
<proteinExistence type="predicted"/>
<dbReference type="OrthoDB" id="4269629at2"/>
<dbReference type="Gene3D" id="3.40.50.1820">
    <property type="entry name" value="alpha/beta hydrolase"/>
    <property type="match status" value="1"/>
</dbReference>
<dbReference type="SUPFAM" id="SSF53474">
    <property type="entry name" value="alpha/beta-Hydrolases"/>
    <property type="match status" value="1"/>
</dbReference>
<dbReference type="AlphaFoldDB" id="A0A1I1I786"/>
<keyword evidence="5" id="KW-1185">Reference proteome</keyword>
<keyword evidence="4" id="KW-0645">Protease</keyword>